<organism evidence="4 5">
    <name type="scientific">Runella rosea</name>
    <dbReference type="NCBI Taxonomy" id="2259595"/>
    <lineage>
        <taxon>Bacteria</taxon>
        <taxon>Pseudomonadati</taxon>
        <taxon>Bacteroidota</taxon>
        <taxon>Cytophagia</taxon>
        <taxon>Cytophagales</taxon>
        <taxon>Spirosomataceae</taxon>
        <taxon>Runella</taxon>
    </lineage>
</organism>
<dbReference type="Gene3D" id="3.40.30.10">
    <property type="entry name" value="Glutaredoxin"/>
    <property type="match status" value="1"/>
</dbReference>
<dbReference type="InterPro" id="IPR036249">
    <property type="entry name" value="Thioredoxin-like_sf"/>
</dbReference>
<keyword evidence="5" id="KW-1185">Reference proteome</keyword>
<dbReference type="PROSITE" id="PS00194">
    <property type="entry name" value="THIOREDOXIN_1"/>
    <property type="match status" value="1"/>
</dbReference>
<keyword evidence="2" id="KW-0732">Signal</keyword>
<sequence>MKKAVLVTLSAALLVSLMALKPQTAPKEEAKIKWVTLEEAYKLNQKQPRKVFIDLYTDWCGWCKVMDKNTFKNAEVIDFVNKKYYAVKFNPEKDGDVMLGNVSFKNMLNGKITGYPTTVFMNEKMALIQPVSGYLEPRMFHQVLAYFGDNNHEKEPFDQFKEKTYPGKYTAKAQ</sequence>
<evidence type="ECO:0000256" key="1">
    <source>
        <dbReference type="ARBA" id="ARBA00023284"/>
    </source>
</evidence>
<protein>
    <submittedName>
        <fullName evidence="4">Thioredoxin</fullName>
    </submittedName>
</protein>
<feature type="domain" description="Spermatogenesis-associated protein 20-like TRX" evidence="3">
    <location>
        <begin position="29"/>
        <end position="128"/>
    </location>
</feature>
<accession>A0A344TNP9</accession>
<dbReference type="InterPro" id="IPR017937">
    <property type="entry name" value="Thioredoxin_CS"/>
</dbReference>
<dbReference type="AlphaFoldDB" id="A0A344TNP9"/>
<keyword evidence="1" id="KW-0676">Redox-active center</keyword>
<dbReference type="InterPro" id="IPR004879">
    <property type="entry name" value="Ssp411-like_TRX"/>
</dbReference>
<dbReference type="RefSeq" id="WP_114069033.1">
    <property type="nucleotide sequence ID" value="NZ_CP030850.1"/>
</dbReference>
<dbReference type="OrthoDB" id="9811036at2"/>
<reference evidence="4 5" key="1">
    <citation type="submission" date="2018-07" db="EMBL/GenBank/DDBJ databases">
        <title>Genome sequencing of Runella.</title>
        <authorList>
            <person name="Baek M.-G."/>
            <person name="Yi H."/>
        </authorList>
    </citation>
    <scope>NUCLEOTIDE SEQUENCE [LARGE SCALE GENOMIC DNA]</scope>
    <source>
        <strain evidence="4 5">HYN0085</strain>
    </source>
</reference>
<feature type="signal peptide" evidence="2">
    <location>
        <begin position="1"/>
        <end position="24"/>
    </location>
</feature>
<dbReference type="Pfam" id="PF03190">
    <property type="entry name" value="Thioredox_DsbH"/>
    <property type="match status" value="1"/>
</dbReference>
<feature type="chain" id="PRO_5017038130" evidence="2">
    <location>
        <begin position="25"/>
        <end position="174"/>
    </location>
</feature>
<dbReference type="Proteomes" id="UP000251993">
    <property type="component" value="Chromosome"/>
</dbReference>
<evidence type="ECO:0000256" key="2">
    <source>
        <dbReference type="SAM" id="SignalP"/>
    </source>
</evidence>
<name>A0A344TNP9_9BACT</name>
<evidence type="ECO:0000313" key="4">
    <source>
        <dbReference type="EMBL" id="AXE20270.1"/>
    </source>
</evidence>
<dbReference type="EMBL" id="CP030850">
    <property type="protein sequence ID" value="AXE20270.1"/>
    <property type="molecule type" value="Genomic_DNA"/>
</dbReference>
<dbReference type="KEGG" id="run:DR864_22215"/>
<evidence type="ECO:0000313" key="5">
    <source>
        <dbReference type="Proteomes" id="UP000251993"/>
    </source>
</evidence>
<gene>
    <name evidence="4" type="ORF">DR864_22215</name>
</gene>
<evidence type="ECO:0000259" key="3">
    <source>
        <dbReference type="Pfam" id="PF03190"/>
    </source>
</evidence>
<proteinExistence type="predicted"/>
<dbReference type="SUPFAM" id="SSF52833">
    <property type="entry name" value="Thioredoxin-like"/>
    <property type="match status" value="1"/>
</dbReference>